<proteinExistence type="inferred from homology"/>
<dbReference type="GeneID" id="109716963"/>
<reference evidence="13" key="2">
    <citation type="submission" date="2025-08" db="UniProtKB">
        <authorList>
            <consortium name="RefSeq"/>
        </authorList>
    </citation>
    <scope>IDENTIFICATION</scope>
    <source>
        <tissue evidence="13">Leaf</tissue>
    </source>
</reference>
<keyword evidence="7" id="KW-0333">Golgi apparatus</keyword>
<dbReference type="GO" id="GO:0000139">
    <property type="term" value="C:Golgi membrane"/>
    <property type="evidence" value="ECO:0007669"/>
    <property type="project" value="UniProtKB-SubCell"/>
</dbReference>
<keyword evidence="4 9" id="KW-0812">Transmembrane</keyword>
<dbReference type="RefSeq" id="XP_020098179.1">
    <property type="nucleotide sequence ID" value="XM_020242590.1"/>
</dbReference>
<gene>
    <name evidence="13" type="primary">LOC109716963</name>
</gene>
<feature type="transmembrane region" description="Helical" evidence="9">
    <location>
        <begin position="29"/>
        <end position="50"/>
    </location>
</feature>
<evidence type="ECO:0000256" key="8">
    <source>
        <dbReference type="ARBA" id="ARBA00023136"/>
    </source>
</evidence>
<evidence type="ECO:0000259" key="11">
    <source>
        <dbReference type="Pfam" id="PF14416"/>
    </source>
</evidence>
<evidence type="ECO:0000256" key="4">
    <source>
        <dbReference type="ARBA" id="ARBA00022692"/>
    </source>
</evidence>
<dbReference type="AlphaFoldDB" id="A0A6P5FQF4"/>
<keyword evidence="8 9" id="KW-0472">Membrane</keyword>
<evidence type="ECO:0000256" key="1">
    <source>
        <dbReference type="ARBA" id="ARBA00004323"/>
    </source>
</evidence>
<evidence type="ECO:0000256" key="6">
    <source>
        <dbReference type="ARBA" id="ARBA00022989"/>
    </source>
</evidence>
<comment type="similarity">
    <text evidence="2">Belongs to the PC-esterase family. TBL subfamily.</text>
</comment>
<dbReference type="InterPro" id="IPR029962">
    <property type="entry name" value="TBL"/>
</dbReference>
<comment type="subcellular location">
    <subcellularLocation>
        <location evidence="1">Golgi apparatus membrane</location>
        <topology evidence="1">Single-pass type II membrane protein</topology>
    </subcellularLocation>
</comment>
<dbReference type="InterPro" id="IPR025846">
    <property type="entry name" value="TBL_N"/>
</dbReference>
<dbReference type="GO" id="GO:1990538">
    <property type="term" value="F:xylan O-acetyltransferase activity"/>
    <property type="evidence" value="ECO:0007669"/>
    <property type="project" value="UniProtKB-ARBA"/>
</dbReference>
<evidence type="ECO:0000256" key="7">
    <source>
        <dbReference type="ARBA" id="ARBA00023034"/>
    </source>
</evidence>
<dbReference type="PANTHER" id="PTHR32285:SF324">
    <property type="entry name" value="PROTEIN TRICHOME BIREFRINGENCE-LIKE 25"/>
    <property type="match status" value="1"/>
</dbReference>
<evidence type="ECO:0000256" key="2">
    <source>
        <dbReference type="ARBA" id="ARBA00007727"/>
    </source>
</evidence>
<dbReference type="Pfam" id="PF14416">
    <property type="entry name" value="PMR5N"/>
    <property type="match status" value="1"/>
</dbReference>
<feature type="domain" description="Trichome birefringence-like C-terminal" evidence="10">
    <location>
        <begin position="126"/>
        <end position="403"/>
    </location>
</feature>
<dbReference type="Proteomes" id="UP000515123">
    <property type="component" value="Linkage group 11"/>
</dbReference>
<keyword evidence="6 9" id="KW-1133">Transmembrane helix</keyword>
<accession>A0A6P5FQF4</accession>
<feature type="domain" description="Trichome birefringence-like N-terminal" evidence="11">
    <location>
        <begin position="71"/>
        <end position="124"/>
    </location>
</feature>
<dbReference type="InterPro" id="IPR026057">
    <property type="entry name" value="TBL_C"/>
</dbReference>
<protein>
    <submittedName>
        <fullName evidence="13">Protein trichome birefringence-like 26</fullName>
    </submittedName>
</protein>
<dbReference type="PANTHER" id="PTHR32285">
    <property type="entry name" value="PROTEIN TRICHOME BIREFRINGENCE-LIKE 9-RELATED"/>
    <property type="match status" value="1"/>
</dbReference>
<keyword evidence="3" id="KW-0808">Transferase</keyword>
<evidence type="ECO:0000256" key="5">
    <source>
        <dbReference type="ARBA" id="ARBA00022968"/>
    </source>
</evidence>
<evidence type="ECO:0000256" key="9">
    <source>
        <dbReference type="SAM" id="Phobius"/>
    </source>
</evidence>
<evidence type="ECO:0000256" key="3">
    <source>
        <dbReference type="ARBA" id="ARBA00022679"/>
    </source>
</evidence>
<evidence type="ECO:0000259" key="10">
    <source>
        <dbReference type="Pfam" id="PF13839"/>
    </source>
</evidence>
<keyword evidence="5" id="KW-0735">Signal-anchor</keyword>
<organism evidence="12 13">
    <name type="scientific">Ananas comosus</name>
    <name type="common">Pineapple</name>
    <name type="synonym">Ananas ananas</name>
    <dbReference type="NCBI Taxonomy" id="4615"/>
    <lineage>
        <taxon>Eukaryota</taxon>
        <taxon>Viridiplantae</taxon>
        <taxon>Streptophyta</taxon>
        <taxon>Embryophyta</taxon>
        <taxon>Tracheophyta</taxon>
        <taxon>Spermatophyta</taxon>
        <taxon>Magnoliopsida</taxon>
        <taxon>Liliopsida</taxon>
        <taxon>Poales</taxon>
        <taxon>Bromeliaceae</taxon>
        <taxon>Bromelioideae</taxon>
        <taxon>Ananas</taxon>
    </lineage>
</organism>
<evidence type="ECO:0000313" key="12">
    <source>
        <dbReference type="Proteomes" id="UP000515123"/>
    </source>
</evidence>
<keyword evidence="12" id="KW-1185">Reference proteome</keyword>
<reference evidence="12" key="1">
    <citation type="journal article" date="2015" name="Nat. Genet.">
        <title>The pineapple genome and the evolution of CAM photosynthesis.</title>
        <authorList>
            <person name="Ming R."/>
            <person name="VanBuren R."/>
            <person name="Wai C.M."/>
            <person name="Tang H."/>
            <person name="Schatz M.C."/>
            <person name="Bowers J.E."/>
            <person name="Lyons E."/>
            <person name="Wang M.L."/>
            <person name="Chen J."/>
            <person name="Biggers E."/>
            <person name="Zhang J."/>
            <person name="Huang L."/>
            <person name="Zhang L."/>
            <person name="Miao W."/>
            <person name="Zhang J."/>
            <person name="Ye Z."/>
            <person name="Miao C."/>
            <person name="Lin Z."/>
            <person name="Wang H."/>
            <person name="Zhou H."/>
            <person name="Yim W.C."/>
            <person name="Priest H.D."/>
            <person name="Zheng C."/>
            <person name="Woodhouse M."/>
            <person name="Edger P.P."/>
            <person name="Guyot R."/>
            <person name="Guo H.B."/>
            <person name="Guo H."/>
            <person name="Zheng G."/>
            <person name="Singh R."/>
            <person name="Sharma A."/>
            <person name="Min X."/>
            <person name="Zheng Y."/>
            <person name="Lee H."/>
            <person name="Gurtowski J."/>
            <person name="Sedlazeck F.J."/>
            <person name="Harkess A."/>
            <person name="McKain M.R."/>
            <person name="Liao Z."/>
            <person name="Fang J."/>
            <person name="Liu J."/>
            <person name="Zhang X."/>
            <person name="Zhang Q."/>
            <person name="Hu W."/>
            <person name="Qin Y."/>
            <person name="Wang K."/>
            <person name="Chen L.Y."/>
            <person name="Shirley N."/>
            <person name="Lin Y.R."/>
            <person name="Liu L.Y."/>
            <person name="Hernandez A.G."/>
            <person name="Wright C.L."/>
            <person name="Bulone V."/>
            <person name="Tuskan G.A."/>
            <person name="Heath K."/>
            <person name="Zee F."/>
            <person name="Moore P.H."/>
            <person name="Sunkar R."/>
            <person name="Leebens-Mack J.H."/>
            <person name="Mockler T."/>
            <person name="Bennetzen J.L."/>
            <person name="Freeling M."/>
            <person name="Sankoff D."/>
            <person name="Paterson A.H."/>
            <person name="Zhu X."/>
            <person name="Yang X."/>
            <person name="Smith J.A."/>
            <person name="Cushman J.C."/>
            <person name="Paull R.E."/>
            <person name="Yu Q."/>
        </authorList>
    </citation>
    <scope>NUCLEOTIDE SEQUENCE [LARGE SCALE GENOMIC DNA]</scope>
    <source>
        <strain evidence="12">cv. F153</strain>
    </source>
</reference>
<dbReference type="Pfam" id="PF13839">
    <property type="entry name" value="PC-Esterase"/>
    <property type="match status" value="1"/>
</dbReference>
<sequence>MKQLAWASIYKDEAACGGQELRNPKFGRAVATVLSSVIFFAFALRLHWFVGAFTAEDADLVNAVAGKLHREQCDLFKGEWIANPEGPAYTNESCRFIEEFRDCMTNGRPDTEYLYWRWKPYDCESPLFNAKKFLNSMRNKSWVFIGDSILRNQFSSLLCLLSKDAEVVREETYRSIICHFPSYNFTLTAISAPYLLKATDEYVNVTVHLDAIDPLWTSRYDDYDYVVISGGHWFLKTTIYCENDTVIGCFYCYGMNLPEFPCDFLYRKALQMAFRFILSSDHKPLVLFRTWNPDHFEFGGWFDGGVCNRTKPYKEGEYGGHDVGHLMRGVEIEEFEKAVAVGAENGTRIRLLDTYHLSVLRPDGHPGSYRLHHPDFSKRLKNDCLHWCLPGPVEAWNDIVMEMLVNEGDLKYSS</sequence>
<evidence type="ECO:0000313" key="13">
    <source>
        <dbReference type="RefSeq" id="XP_020098179.1"/>
    </source>
</evidence>
<dbReference type="OrthoDB" id="630188at2759"/>
<name>A0A6P5FQF4_ANACO</name>